<reference evidence="1" key="1">
    <citation type="submission" date="2013-05" db="EMBL/GenBank/DDBJ databases">
        <title>Draft genome sequences of six wheat associated Fusarium spp. isolates.</title>
        <authorList>
            <person name="Moolhuijzen P.M."/>
            <person name="Manners J.M."/>
            <person name="Wilcox S."/>
            <person name="Bellgard M.I."/>
            <person name="Gardiner D.M."/>
        </authorList>
    </citation>
    <scope>NUCLEOTIDE SEQUENCE</scope>
    <source>
        <strain evidence="1">CS5907</strain>
    </source>
</reference>
<name>A0A090N504_9HYPO</name>
<accession>A0A090N504</accession>
<comment type="caution">
    <text evidence="1">The sequence shown here is derived from an EMBL/GenBank/DDBJ whole genome shotgun (WGS) entry which is preliminary data.</text>
</comment>
<sequence>MEAYLPFGTGCIFQPLPGEHWWSADHLAPLGIPGDKSSTVDGVYTETAPLLDGFVDSYAADLTDRWNYISPMIDSTSWWNGLGSTTEYAPPLIPSKYIVVKDLPPLQVYSYLPSTAGRVQLRSNAELPRHAPRR</sequence>
<gene>
    <name evidence="1" type="ORF">BN851_0089590</name>
</gene>
<dbReference type="EMBL" id="CBMG010001789">
    <property type="protein sequence ID" value="CEG03686.1"/>
    <property type="molecule type" value="Genomic_DNA"/>
</dbReference>
<proteinExistence type="predicted"/>
<evidence type="ECO:0000313" key="1">
    <source>
        <dbReference type="EMBL" id="CEG03686.1"/>
    </source>
</evidence>
<dbReference type="AlphaFoldDB" id="A0A090N504"/>
<organism evidence="1">
    <name type="scientific">Fusarium acuminatum CS5907</name>
    <dbReference type="NCBI Taxonomy" id="1318461"/>
    <lineage>
        <taxon>Eukaryota</taxon>
        <taxon>Fungi</taxon>
        <taxon>Dikarya</taxon>
        <taxon>Ascomycota</taxon>
        <taxon>Pezizomycotina</taxon>
        <taxon>Sordariomycetes</taxon>
        <taxon>Hypocreomycetidae</taxon>
        <taxon>Hypocreales</taxon>
        <taxon>Nectriaceae</taxon>
        <taxon>Fusarium</taxon>
        <taxon>Fusarium tricinctum species complex</taxon>
    </lineage>
</organism>
<protein>
    <submittedName>
        <fullName evidence="1">WGS project CBMG000000000 data, contig CS5907-c001793</fullName>
    </submittedName>
</protein>